<proteinExistence type="predicted"/>
<keyword evidence="2" id="KW-0472">Membrane</keyword>
<keyword evidence="2" id="KW-0812">Transmembrane</keyword>
<feature type="compositionally biased region" description="Basic and acidic residues" evidence="1">
    <location>
        <begin position="53"/>
        <end position="62"/>
    </location>
</feature>
<feature type="transmembrane region" description="Helical" evidence="2">
    <location>
        <begin position="173"/>
        <end position="192"/>
    </location>
</feature>
<reference evidence="3 4" key="1">
    <citation type="journal article" date="2018" name="IMA Fungus">
        <title>IMA Genome-F 10: Nine draft genome sequences of Claviceps purpurea s.lat., including C. arundinis, C. humidiphila, and C. cf. spartinae, pseudomolecules for the pitch canker pathogen Fusarium circinatum, draft genome of Davidsoniella eucalypti, Grosmannia galeiformis, Quambalaria eucalypti, and Teratosphaeria destructans.</title>
        <authorList>
            <person name="Wingfield B.D."/>
            <person name="Liu M."/>
            <person name="Nguyen H.D."/>
            <person name="Lane F.A."/>
            <person name="Morgan S.W."/>
            <person name="De Vos L."/>
            <person name="Wilken P.M."/>
            <person name="Duong T.A."/>
            <person name="Aylward J."/>
            <person name="Coetzee M.P."/>
            <person name="Dadej K."/>
            <person name="De Beer Z.W."/>
            <person name="Findlay W."/>
            <person name="Havenga M."/>
            <person name="Kolarik M."/>
            <person name="Menzies J.G."/>
            <person name="Naidoo K."/>
            <person name="Pochopski O."/>
            <person name="Shoukouhi P."/>
            <person name="Santana Q.C."/>
            <person name="Seifert K.A."/>
            <person name="Soal N."/>
            <person name="Steenkamp E.T."/>
            <person name="Tatham C.T."/>
            <person name="van der Nest M.A."/>
            <person name="Wingfield M.J."/>
        </authorList>
    </citation>
    <scope>NUCLEOTIDE SEQUENCE [LARGE SCALE GENOMIC DNA]</scope>
    <source>
        <strain evidence="3">CMW44962</strain>
    </source>
</reference>
<accession>A0A9W7W5F6</accession>
<evidence type="ECO:0000313" key="3">
    <source>
        <dbReference type="EMBL" id="KAH9839588.1"/>
    </source>
</evidence>
<feature type="transmembrane region" description="Helical" evidence="2">
    <location>
        <begin position="125"/>
        <end position="148"/>
    </location>
</feature>
<keyword evidence="2" id="KW-1133">Transmembrane helix</keyword>
<name>A0A9W7W5F6_9PEZI</name>
<dbReference type="Proteomes" id="UP001138500">
    <property type="component" value="Unassembled WGS sequence"/>
</dbReference>
<protein>
    <submittedName>
        <fullName evidence="3">Uncharacterized protein</fullName>
    </submittedName>
</protein>
<dbReference type="AlphaFoldDB" id="A0A9W7W5F6"/>
<comment type="caution">
    <text evidence="3">The sequence shown here is derived from an EMBL/GenBank/DDBJ whole genome shotgun (WGS) entry which is preliminary data.</text>
</comment>
<evidence type="ECO:0000256" key="1">
    <source>
        <dbReference type="SAM" id="MobiDB-lite"/>
    </source>
</evidence>
<feature type="compositionally biased region" description="Basic and acidic residues" evidence="1">
    <location>
        <begin position="22"/>
        <end position="38"/>
    </location>
</feature>
<keyword evidence="4" id="KW-1185">Reference proteome</keyword>
<evidence type="ECO:0000313" key="4">
    <source>
        <dbReference type="Proteomes" id="UP001138500"/>
    </source>
</evidence>
<gene>
    <name evidence="3" type="ORF">Tdes44962_MAKER08103</name>
</gene>
<evidence type="ECO:0000256" key="2">
    <source>
        <dbReference type="SAM" id="Phobius"/>
    </source>
</evidence>
<feature type="region of interest" description="Disordered" evidence="1">
    <location>
        <begin position="1"/>
        <end position="97"/>
    </location>
</feature>
<reference evidence="3 4" key="2">
    <citation type="journal article" date="2021" name="Curr. Genet.">
        <title>Genetic response to nitrogen starvation in the aggressive Eucalyptus foliar pathogen Teratosphaeria destructans.</title>
        <authorList>
            <person name="Havenga M."/>
            <person name="Wingfield B.D."/>
            <person name="Wingfield M.J."/>
            <person name="Dreyer L.L."/>
            <person name="Roets F."/>
            <person name="Aylward J."/>
        </authorList>
    </citation>
    <scope>NUCLEOTIDE SEQUENCE [LARGE SCALE GENOMIC DNA]</scope>
    <source>
        <strain evidence="3">CMW44962</strain>
    </source>
</reference>
<organism evidence="3 4">
    <name type="scientific">Teratosphaeria destructans</name>
    <dbReference type="NCBI Taxonomy" id="418781"/>
    <lineage>
        <taxon>Eukaryota</taxon>
        <taxon>Fungi</taxon>
        <taxon>Dikarya</taxon>
        <taxon>Ascomycota</taxon>
        <taxon>Pezizomycotina</taxon>
        <taxon>Dothideomycetes</taxon>
        <taxon>Dothideomycetidae</taxon>
        <taxon>Mycosphaerellales</taxon>
        <taxon>Teratosphaeriaceae</taxon>
        <taxon>Teratosphaeria</taxon>
    </lineage>
</organism>
<sequence>MSSKGYTPGQYSMGIAPYPNGRYDKWERNRDQRSRAETTNEQGGEVEFLRNPYLEKHSRNKEEGEEDFLRNPYLDMSSEDKKEGGEEDSGGEDEFLRNPYLDKYSKDKEEHRNNRPSSPLVRSRMFLLLLILIPLLSPYLVALGIYYLTPFDIQTFLPVAYFPPLATQMIRELGMWILDITARVSAFVVLYFQERLLAACAAVRPE</sequence>
<dbReference type="EMBL" id="RIBY02000646">
    <property type="protein sequence ID" value="KAH9839588.1"/>
    <property type="molecule type" value="Genomic_DNA"/>
</dbReference>